<dbReference type="GO" id="GO:0005763">
    <property type="term" value="C:mitochondrial small ribosomal subunit"/>
    <property type="evidence" value="ECO:0007669"/>
    <property type="project" value="TreeGrafter"/>
</dbReference>
<evidence type="ECO:0000256" key="2">
    <source>
        <dbReference type="ARBA" id="ARBA00022980"/>
    </source>
</evidence>
<dbReference type="InterPro" id="IPR000754">
    <property type="entry name" value="Ribosomal_uS9"/>
</dbReference>
<name>W4K4G1_HETIT</name>
<dbReference type="GeneID" id="20676442"/>
<keyword evidence="7" id="KW-1185">Reference proteome</keyword>
<organism evidence="6 7">
    <name type="scientific">Heterobasidion irregulare (strain TC 32-1)</name>
    <dbReference type="NCBI Taxonomy" id="747525"/>
    <lineage>
        <taxon>Eukaryota</taxon>
        <taxon>Fungi</taxon>
        <taxon>Dikarya</taxon>
        <taxon>Basidiomycota</taxon>
        <taxon>Agaricomycotina</taxon>
        <taxon>Agaricomycetes</taxon>
        <taxon>Russulales</taxon>
        <taxon>Bondarzewiaceae</taxon>
        <taxon>Heterobasidion</taxon>
        <taxon>Heterobasidion annosum species complex</taxon>
    </lineage>
</organism>
<evidence type="ECO:0000256" key="4">
    <source>
        <dbReference type="RuleBase" id="RU003815"/>
    </source>
</evidence>
<accession>W4K4G1</accession>
<dbReference type="RefSeq" id="XP_009546921.1">
    <property type="nucleotide sequence ID" value="XM_009548626.1"/>
</dbReference>
<feature type="region of interest" description="Disordered" evidence="5">
    <location>
        <begin position="1"/>
        <end position="25"/>
    </location>
</feature>
<evidence type="ECO:0000256" key="5">
    <source>
        <dbReference type="SAM" id="MobiDB-lite"/>
    </source>
</evidence>
<dbReference type="GO" id="GO:0003735">
    <property type="term" value="F:structural constituent of ribosome"/>
    <property type="evidence" value="ECO:0007669"/>
    <property type="project" value="InterPro"/>
</dbReference>
<evidence type="ECO:0000256" key="3">
    <source>
        <dbReference type="ARBA" id="ARBA00023274"/>
    </source>
</evidence>
<dbReference type="InterPro" id="IPR020568">
    <property type="entry name" value="Ribosomal_Su5_D2-typ_SF"/>
</dbReference>
<evidence type="ECO:0000313" key="7">
    <source>
        <dbReference type="Proteomes" id="UP000030671"/>
    </source>
</evidence>
<dbReference type="OrthoDB" id="10254627at2759"/>
<dbReference type="InterPro" id="IPR014721">
    <property type="entry name" value="Ribsml_uS5_D2-typ_fold_subgr"/>
</dbReference>
<dbReference type="PROSITE" id="PS00360">
    <property type="entry name" value="RIBOSOMAL_S9"/>
    <property type="match status" value="1"/>
</dbReference>
<sequence>MDGPPRARPDRDRPDREKSIPSSPTFYTGRSEFYDHIATLESAVENTHSVLRSLQLLPLPAFARDSLPPAQPMWKSRDTMSSMFMRKLTTARYRRLITLLAQLDEYERIADAAGHIEMQNGIASILSLFERPDKAAQLARKHIKLAKFDKYGRTHTVGKRKESTARVWIIPPVVDNPFARTESSHPKVDVTMSQILVNNIPLNEFFASPADRARIVRPLKLAGVLGAFNVFALVRGGGTTGQSGAITHGIARGIVAHVPEVEIILRKAKLLRRDPRMVERKKTGMAKARKRYTWVKR</sequence>
<dbReference type="InParanoid" id="W4K4G1"/>
<comment type="similarity">
    <text evidence="1 4">Belongs to the universal ribosomal protein uS9 family.</text>
</comment>
<feature type="compositionally biased region" description="Basic and acidic residues" evidence="5">
    <location>
        <begin position="1"/>
        <end position="19"/>
    </location>
</feature>
<dbReference type="GO" id="GO:0006412">
    <property type="term" value="P:translation"/>
    <property type="evidence" value="ECO:0007669"/>
    <property type="project" value="InterPro"/>
</dbReference>
<dbReference type="PANTHER" id="PTHR21569:SF1">
    <property type="entry name" value="SMALL RIBOSOMAL SUBUNIT PROTEIN US9M"/>
    <property type="match status" value="1"/>
</dbReference>
<dbReference type="InterPro" id="IPR020574">
    <property type="entry name" value="Ribosomal_uS9_CS"/>
</dbReference>
<dbReference type="PANTHER" id="PTHR21569">
    <property type="entry name" value="RIBOSOMAL PROTEIN S9"/>
    <property type="match status" value="1"/>
</dbReference>
<dbReference type="STRING" id="747525.W4K4G1"/>
<dbReference type="GO" id="GO:0003723">
    <property type="term" value="F:RNA binding"/>
    <property type="evidence" value="ECO:0007669"/>
    <property type="project" value="TreeGrafter"/>
</dbReference>
<dbReference type="Gene3D" id="3.30.230.10">
    <property type="match status" value="1"/>
</dbReference>
<evidence type="ECO:0000313" key="6">
    <source>
        <dbReference type="EMBL" id="ETW80697.1"/>
    </source>
</evidence>
<dbReference type="FunCoup" id="W4K4G1">
    <property type="interactions" value="172"/>
</dbReference>
<dbReference type="Proteomes" id="UP000030671">
    <property type="component" value="Unassembled WGS sequence"/>
</dbReference>
<dbReference type="KEGG" id="hir:HETIRDRAFT_45387"/>
<reference evidence="6 7" key="1">
    <citation type="journal article" date="2012" name="New Phytol.">
        <title>Insight into trade-off between wood decay and parasitism from the genome of a fungal forest pathogen.</title>
        <authorList>
            <person name="Olson A."/>
            <person name="Aerts A."/>
            <person name="Asiegbu F."/>
            <person name="Belbahri L."/>
            <person name="Bouzid O."/>
            <person name="Broberg A."/>
            <person name="Canback B."/>
            <person name="Coutinho P.M."/>
            <person name="Cullen D."/>
            <person name="Dalman K."/>
            <person name="Deflorio G."/>
            <person name="van Diepen L.T."/>
            <person name="Dunand C."/>
            <person name="Duplessis S."/>
            <person name="Durling M."/>
            <person name="Gonthier P."/>
            <person name="Grimwood J."/>
            <person name="Fossdal C.G."/>
            <person name="Hansson D."/>
            <person name="Henrissat B."/>
            <person name="Hietala A."/>
            <person name="Himmelstrand K."/>
            <person name="Hoffmeister D."/>
            <person name="Hogberg N."/>
            <person name="James T.Y."/>
            <person name="Karlsson M."/>
            <person name="Kohler A."/>
            <person name="Kues U."/>
            <person name="Lee Y.H."/>
            <person name="Lin Y.C."/>
            <person name="Lind M."/>
            <person name="Lindquist E."/>
            <person name="Lombard V."/>
            <person name="Lucas S."/>
            <person name="Lunden K."/>
            <person name="Morin E."/>
            <person name="Murat C."/>
            <person name="Park J."/>
            <person name="Raffaello T."/>
            <person name="Rouze P."/>
            <person name="Salamov A."/>
            <person name="Schmutz J."/>
            <person name="Solheim H."/>
            <person name="Stahlberg J."/>
            <person name="Velez H."/>
            <person name="de Vries R.P."/>
            <person name="Wiebenga A."/>
            <person name="Woodward S."/>
            <person name="Yakovlev I."/>
            <person name="Garbelotto M."/>
            <person name="Martin F."/>
            <person name="Grigoriev I.V."/>
            <person name="Stenlid J."/>
        </authorList>
    </citation>
    <scope>NUCLEOTIDE SEQUENCE [LARGE SCALE GENOMIC DNA]</scope>
    <source>
        <strain evidence="6 7">TC 32-1</strain>
    </source>
</reference>
<dbReference type="eggNOG" id="KOG1697">
    <property type="taxonomic scope" value="Eukaryota"/>
</dbReference>
<evidence type="ECO:0000256" key="1">
    <source>
        <dbReference type="ARBA" id="ARBA00005251"/>
    </source>
</evidence>
<proteinExistence type="inferred from homology"/>
<dbReference type="Pfam" id="PF00380">
    <property type="entry name" value="Ribosomal_S9"/>
    <property type="match status" value="1"/>
</dbReference>
<dbReference type="AlphaFoldDB" id="W4K4G1"/>
<dbReference type="SUPFAM" id="SSF54211">
    <property type="entry name" value="Ribosomal protein S5 domain 2-like"/>
    <property type="match status" value="1"/>
</dbReference>
<keyword evidence="2 4" id="KW-0689">Ribosomal protein</keyword>
<protein>
    <recommendedName>
        <fullName evidence="8">Ribosomal protein S5 domain 2-like protein</fullName>
    </recommendedName>
</protein>
<keyword evidence="3 4" id="KW-0687">Ribonucleoprotein</keyword>
<evidence type="ECO:0008006" key="8">
    <source>
        <dbReference type="Google" id="ProtNLM"/>
    </source>
</evidence>
<dbReference type="HOGENOM" id="CLU_036531_1_0_1"/>
<dbReference type="EMBL" id="KI925459">
    <property type="protein sequence ID" value="ETW80697.1"/>
    <property type="molecule type" value="Genomic_DNA"/>
</dbReference>
<gene>
    <name evidence="6" type="ORF">HETIRDRAFT_45387</name>
</gene>